<reference evidence="1" key="1">
    <citation type="journal article" date="2019" name="bioRxiv">
        <title>The Genome of the Zebra Mussel, Dreissena polymorpha: A Resource for Invasive Species Research.</title>
        <authorList>
            <person name="McCartney M.A."/>
            <person name="Auch B."/>
            <person name="Kono T."/>
            <person name="Mallez S."/>
            <person name="Zhang Y."/>
            <person name="Obille A."/>
            <person name="Becker A."/>
            <person name="Abrahante J.E."/>
            <person name="Garbe J."/>
            <person name="Badalamenti J.P."/>
            <person name="Herman A."/>
            <person name="Mangelson H."/>
            <person name="Liachko I."/>
            <person name="Sullivan S."/>
            <person name="Sone E.D."/>
            <person name="Koren S."/>
            <person name="Silverstein K.A.T."/>
            <person name="Beckman K.B."/>
            <person name="Gohl D.M."/>
        </authorList>
    </citation>
    <scope>NUCLEOTIDE SEQUENCE</scope>
    <source>
        <strain evidence="1">Duluth1</strain>
        <tissue evidence="1">Whole animal</tissue>
    </source>
</reference>
<proteinExistence type="predicted"/>
<organism evidence="1 2">
    <name type="scientific">Dreissena polymorpha</name>
    <name type="common">Zebra mussel</name>
    <name type="synonym">Mytilus polymorpha</name>
    <dbReference type="NCBI Taxonomy" id="45954"/>
    <lineage>
        <taxon>Eukaryota</taxon>
        <taxon>Metazoa</taxon>
        <taxon>Spiralia</taxon>
        <taxon>Lophotrochozoa</taxon>
        <taxon>Mollusca</taxon>
        <taxon>Bivalvia</taxon>
        <taxon>Autobranchia</taxon>
        <taxon>Heteroconchia</taxon>
        <taxon>Euheterodonta</taxon>
        <taxon>Imparidentia</taxon>
        <taxon>Neoheterodontei</taxon>
        <taxon>Myida</taxon>
        <taxon>Dreissenoidea</taxon>
        <taxon>Dreissenidae</taxon>
        <taxon>Dreissena</taxon>
    </lineage>
</organism>
<gene>
    <name evidence="1" type="ORF">DPMN_186246</name>
</gene>
<keyword evidence="2" id="KW-1185">Reference proteome</keyword>
<evidence type="ECO:0000313" key="2">
    <source>
        <dbReference type="Proteomes" id="UP000828390"/>
    </source>
</evidence>
<evidence type="ECO:0000313" key="1">
    <source>
        <dbReference type="EMBL" id="KAH3751677.1"/>
    </source>
</evidence>
<dbReference type="Proteomes" id="UP000828390">
    <property type="component" value="Unassembled WGS sequence"/>
</dbReference>
<dbReference type="EMBL" id="JAIWYP010000010">
    <property type="protein sequence ID" value="KAH3751677.1"/>
    <property type="molecule type" value="Genomic_DNA"/>
</dbReference>
<sequence length="96" mass="10598">MSLVQGISRFPYVYKGLTSFAVYSVDYIGGFAGDLVPHIVAFAGGIAELFGLHHVRTDCAPLRPTRSAPVWNPEKHLVVFFMNQYVFQVAVSSECC</sequence>
<comment type="caution">
    <text evidence="1">The sequence shown here is derived from an EMBL/GenBank/DDBJ whole genome shotgun (WGS) entry which is preliminary data.</text>
</comment>
<accession>A0A9D4I9F3</accession>
<name>A0A9D4I9F3_DREPO</name>
<reference evidence="1" key="2">
    <citation type="submission" date="2020-11" db="EMBL/GenBank/DDBJ databases">
        <authorList>
            <person name="McCartney M.A."/>
            <person name="Auch B."/>
            <person name="Kono T."/>
            <person name="Mallez S."/>
            <person name="Becker A."/>
            <person name="Gohl D.M."/>
            <person name="Silverstein K.A.T."/>
            <person name="Koren S."/>
            <person name="Bechman K.B."/>
            <person name="Herman A."/>
            <person name="Abrahante J.E."/>
            <person name="Garbe J."/>
        </authorList>
    </citation>
    <scope>NUCLEOTIDE SEQUENCE</scope>
    <source>
        <strain evidence="1">Duluth1</strain>
        <tissue evidence="1">Whole animal</tissue>
    </source>
</reference>
<protein>
    <submittedName>
        <fullName evidence="1">Uncharacterized protein</fullName>
    </submittedName>
</protein>
<dbReference type="AlphaFoldDB" id="A0A9D4I9F3"/>